<proteinExistence type="predicted"/>
<keyword evidence="3 6" id="KW-0863">Zinc-finger</keyword>
<reference evidence="10" key="1">
    <citation type="submission" date="2024-07" db="EMBL/GenBank/DDBJ databases">
        <title>Two chromosome-level genome assemblies of Korean endemic species Abeliophyllum distichum and Forsythia ovata (Oleaceae).</title>
        <authorList>
            <person name="Jang H."/>
        </authorList>
    </citation>
    <scope>NUCLEOTIDE SEQUENCE [LARGE SCALE GENOMIC DNA]</scope>
</reference>
<evidence type="ECO:0000256" key="5">
    <source>
        <dbReference type="ARBA" id="ARBA00023242"/>
    </source>
</evidence>
<gene>
    <name evidence="9" type="ORF">Fot_35824</name>
</gene>
<dbReference type="GO" id="GO:0005634">
    <property type="term" value="C:nucleus"/>
    <property type="evidence" value="ECO:0007669"/>
    <property type="project" value="UniProtKB-SubCell"/>
</dbReference>
<evidence type="ECO:0000313" key="10">
    <source>
        <dbReference type="Proteomes" id="UP001604277"/>
    </source>
</evidence>
<feature type="compositionally biased region" description="Polar residues" evidence="7">
    <location>
        <begin position="1"/>
        <end position="12"/>
    </location>
</feature>
<dbReference type="InterPro" id="IPR013087">
    <property type="entry name" value="Znf_C2H2_type"/>
</dbReference>
<dbReference type="Gene3D" id="3.30.160.60">
    <property type="entry name" value="Classic Zinc Finger"/>
    <property type="match status" value="1"/>
</dbReference>
<feature type="region of interest" description="Disordered" evidence="7">
    <location>
        <begin position="206"/>
        <end position="268"/>
    </location>
</feature>
<feature type="domain" description="C2H2-type" evidence="8">
    <location>
        <begin position="82"/>
        <end position="109"/>
    </location>
</feature>
<evidence type="ECO:0000256" key="6">
    <source>
        <dbReference type="PROSITE-ProRule" id="PRU00042"/>
    </source>
</evidence>
<dbReference type="Proteomes" id="UP001604277">
    <property type="component" value="Unassembled WGS sequence"/>
</dbReference>
<evidence type="ECO:0000313" key="9">
    <source>
        <dbReference type="EMBL" id="KAL2501976.1"/>
    </source>
</evidence>
<organism evidence="9 10">
    <name type="scientific">Forsythia ovata</name>
    <dbReference type="NCBI Taxonomy" id="205694"/>
    <lineage>
        <taxon>Eukaryota</taxon>
        <taxon>Viridiplantae</taxon>
        <taxon>Streptophyta</taxon>
        <taxon>Embryophyta</taxon>
        <taxon>Tracheophyta</taxon>
        <taxon>Spermatophyta</taxon>
        <taxon>Magnoliopsida</taxon>
        <taxon>eudicotyledons</taxon>
        <taxon>Gunneridae</taxon>
        <taxon>Pentapetalae</taxon>
        <taxon>asterids</taxon>
        <taxon>lamiids</taxon>
        <taxon>Lamiales</taxon>
        <taxon>Oleaceae</taxon>
        <taxon>Forsythieae</taxon>
        <taxon>Forsythia</taxon>
    </lineage>
</organism>
<evidence type="ECO:0000256" key="7">
    <source>
        <dbReference type="SAM" id="MobiDB-lite"/>
    </source>
</evidence>
<keyword evidence="2" id="KW-0479">Metal-binding</keyword>
<dbReference type="EMBL" id="JBFOLJ010000010">
    <property type="protein sequence ID" value="KAL2501976.1"/>
    <property type="molecule type" value="Genomic_DNA"/>
</dbReference>
<dbReference type="InterPro" id="IPR036236">
    <property type="entry name" value="Znf_C2H2_sf"/>
</dbReference>
<dbReference type="GO" id="GO:0008270">
    <property type="term" value="F:zinc ion binding"/>
    <property type="evidence" value="ECO:0007669"/>
    <property type="project" value="UniProtKB-KW"/>
</dbReference>
<keyword evidence="4" id="KW-0862">Zinc</keyword>
<comment type="subcellular location">
    <subcellularLocation>
        <location evidence="1">Nucleus</location>
    </subcellularLocation>
</comment>
<protein>
    <recommendedName>
        <fullName evidence="8">C2H2-type domain-containing protein</fullName>
    </recommendedName>
</protein>
<comment type="caution">
    <text evidence="9">The sequence shown here is derived from an EMBL/GenBank/DDBJ whole genome shotgun (WGS) entry which is preliminary data.</text>
</comment>
<dbReference type="PROSITE" id="PS50157">
    <property type="entry name" value="ZINC_FINGER_C2H2_2"/>
    <property type="match status" value="1"/>
</dbReference>
<feature type="compositionally biased region" description="Polar residues" evidence="7">
    <location>
        <begin position="241"/>
        <end position="254"/>
    </location>
</feature>
<evidence type="ECO:0000256" key="1">
    <source>
        <dbReference type="ARBA" id="ARBA00004123"/>
    </source>
</evidence>
<keyword evidence="5" id="KW-0539">Nucleus</keyword>
<dbReference type="AlphaFoldDB" id="A0ABD1SND0"/>
<accession>A0ABD1SND0</accession>
<dbReference type="Pfam" id="PF13912">
    <property type="entry name" value="zf-C2H2_6"/>
    <property type="match status" value="1"/>
</dbReference>
<dbReference type="InterPro" id="IPR044246">
    <property type="entry name" value="ZFP3-like"/>
</dbReference>
<evidence type="ECO:0000259" key="8">
    <source>
        <dbReference type="PROSITE" id="PS50157"/>
    </source>
</evidence>
<evidence type="ECO:0000256" key="3">
    <source>
        <dbReference type="ARBA" id="ARBA00022771"/>
    </source>
</evidence>
<dbReference type="PROSITE" id="PS00028">
    <property type="entry name" value="ZINC_FINGER_C2H2_1"/>
    <property type="match status" value="1"/>
</dbReference>
<dbReference type="PANTHER" id="PTHR47287:SF15">
    <property type="entry name" value="ZINC FINGER PROTEIN 3-LIKE"/>
    <property type="match status" value="1"/>
</dbReference>
<evidence type="ECO:0000256" key="4">
    <source>
        <dbReference type="ARBA" id="ARBA00022833"/>
    </source>
</evidence>
<name>A0ABD1SND0_9LAMI</name>
<feature type="region of interest" description="Disordered" evidence="7">
    <location>
        <begin position="1"/>
        <end position="25"/>
    </location>
</feature>
<evidence type="ECO:0000256" key="2">
    <source>
        <dbReference type="ARBA" id="ARBA00022723"/>
    </source>
</evidence>
<keyword evidence="10" id="KW-1185">Reference proteome</keyword>
<sequence length="268" mass="29443">MDLSSACVTSPIMSKESPGLDGEEEVTSGSKEIFNVFDQRVNIHESTLLELVRASPHLRAVFLPPSGPSETPLVAEKEECEYGCKYCNKRFSNQQALGGHQNGHKLERNIARNLLKGQVANFGYMPGGGGGPSFFPGMNSPPRNFTGSLIIRSQRIFKRAIINSPNFPQQGPMQYGMMPFGRAPHYPGRPRHVLGNVSKFMARPVGSARLENRPTGIQFSPSRSGTRSSFPWPVLNRNLPVESSSLQMNGTKNQQVEDDSGLDLSLKL</sequence>
<dbReference type="SUPFAM" id="SSF57667">
    <property type="entry name" value="beta-beta-alpha zinc fingers"/>
    <property type="match status" value="1"/>
</dbReference>
<feature type="compositionally biased region" description="Polar residues" evidence="7">
    <location>
        <begin position="215"/>
        <end position="229"/>
    </location>
</feature>
<dbReference type="PANTHER" id="PTHR47287">
    <property type="entry name" value="C2H2 AND C2HC ZINC FINGERS SUPERFAMILY PROTEIN"/>
    <property type="match status" value="1"/>
</dbReference>